<protein>
    <submittedName>
        <fullName evidence="1">Uncharacterized protein</fullName>
    </submittedName>
</protein>
<proteinExistence type="predicted"/>
<accession>A0AAT9TR25</accession>
<reference evidence="1" key="1">
    <citation type="submission" date="2023-01" db="EMBL/GenBank/DDBJ databases">
        <authorList>
            <person name="Sprotte S."/>
            <person name="Brinks E."/>
        </authorList>
    </citation>
    <scope>NUCLEOTIDE SEQUENCE</scope>
</reference>
<dbReference type="EMBL" id="OQ326496">
    <property type="protein sequence ID" value="WDQ45550.1"/>
    <property type="molecule type" value="Genomic_DNA"/>
</dbReference>
<sequence length="35" mass="4256">MFRGLCEEVFNTLCFMYLFILVGKKERGEKFYVDE</sequence>
<reference evidence="1" key="2">
    <citation type="journal article" date="2024" name="Heliyon">
        <title>Complete genome sequence of the novel virulent phage PMBT24 infecting Enterocloster bolteae from the human gut.</title>
        <authorList>
            <person name="Sprotte S."/>
            <person name="Brinks E."/>
            <person name="Neve H."/>
            <person name="Franz C.M.A.P."/>
        </authorList>
    </citation>
    <scope>NUCLEOTIDE SEQUENCE</scope>
</reference>
<evidence type="ECO:0000313" key="1">
    <source>
        <dbReference type="EMBL" id="WDQ45550.1"/>
    </source>
</evidence>
<name>A0AAT9TR25_9CAUD</name>
<organism evidence="1">
    <name type="scientific">Enterocloster phage PMBT24</name>
    <dbReference type="NCBI Taxonomy" id="3025413"/>
    <lineage>
        <taxon>Viruses</taxon>
        <taxon>Duplodnaviria</taxon>
        <taxon>Heunggongvirae</taxon>
        <taxon>Uroviricota</taxon>
        <taxon>Caudoviricetes</taxon>
    </lineage>
</organism>